<evidence type="ECO:0000256" key="1">
    <source>
        <dbReference type="ARBA" id="ARBA00022729"/>
    </source>
</evidence>
<evidence type="ECO:0000313" key="4">
    <source>
        <dbReference type="Proteomes" id="UP000383932"/>
    </source>
</evidence>
<dbReference type="Proteomes" id="UP000383932">
    <property type="component" value="Unassembled WGS sequence"/>
</dbReference>
<dbReference type="PANTHER" id="PTHR31836">
    <property type="match status" value="1"/>
</dbReference>
<dbReference type="SUPFAM" id="SSF50685">
    <property type="entry name" value="Barwin-like endoglucanases"/>
    <property type="match status" value="1"/>
</dbReference>
<name>A0A5N5QID0_9AGAM</name>
<dbReference type="OrthoDB" id="623670at2759"/>
<dbReference type="AlphaFoldDB" id="A0A5N5QID0"/>
<evidence type="ECO:0000256" key="2">
    <source>
        <dbReference type="SAM" id="SignalP"/>
    </source>
</evidence>
<protein>
    <recommendedName>
        <fullName evidence="5">RlpA-like protein double-psi beta-barrel domain-containing protein</fullName>
    </recommendedName>
</protein>
<dbReference type="CDD" id="cd22191">
    <property type="entry name" value="DPBB_RlpA_EXP_N-like"/>
    <property type="match status" value="1"/>
</dbReference>
<dbReference type="InterPro" id="IPR051477">
    <property type="entry name" value="Expansin_CellWall"/>
</dbReference>
<keyword evidence="1 2" id="KW-0732">Signal</keyword>
<gene>
    <name evidence="3" type="ORF">CTheo_5131</name>
</gene>
<keyword evidence="4" id="KW-1185">Reference proteome</keyword>
<dbReference type="Gene3D" id="2.40.40.10">
    <property type="entry name" value="RlpA-like domain"/>
    <property type="match status" value="1"/>
</dbReference>
<dbReference type="InterPro" id="IPR036908">
    <property type="entry name" value="RlpA-like_sf"/>
</dbReference>
<reference evidence="3 4" key="1">
    <citation type="journal article" date="2019" name="Fungal Biol. Biotechnol.">
        <title>Draft genome sequence of fastidious pathogen Ceratobasidium theobromae, which causes vascular-streak dieback in Theobroma cacao.</title>
        <authorList>
            <person name="Ali S.S."/>
            <person name="Asman A."/>
            <person name="Shao J."/>
            <person name="Firmansyah A.P."/>
            <person name="Susilo A.W."/>
            <person name="Rosmana A."/>
            <person name="McMahon P."/>
            <person name="Junaid M."/>
            <person name="Guest D."/>
            <person name="Kheng T.Y."/>
            <person name="Meinhardt L.W."/>
            <person name="Bailey B.A."/>
        </authorList>
    </citation>
    <scope>NUCLEOTIDE SEQUENCE [LARGE SCALE GENOMIC DNA]</scope>
    <source>
        <strain evidence="3 4">CT2</strain>
    </source>
</reference>
<feature type="signal peptide" evidence="2">
    <location>
        <begin position="1"/>
        <end position="23"/>
    </location>
</feature>
<accession>A0A5N5QID0</accession>
<comment type="caution">
    <text evidence="3">The sequence shown here is derived from an EMBL/GenBank/DDBJ whole genome shotgun (WGS) entry which is preliminary data.</text>
</comment>
<feature type="chain" id="PRO_5024318559" description="RlpA-like protein double-psi beta-barrel domain-containing protein" evidence="2">
    <location>
        <begin position="24"/>
        <end position="144"/>
    </location>
</feature>
<dbReference type="EMBL" id="SSOP01000106">
    <property type="protein sequence ID" value="KAB5591414.1"/>
    <property type="molecule type" value="Genomic_DNA"/>
</dbReference>
<evidence type="ECO:0000313" key="3">
    <source>
        <dbReference type="EMBL" id="KAB5591414.1"/>
    </source>
</evidence>
<organism evidence="3 4">
    <name type="scientific">Ceratobasidium theobromae</name>
    <dbReference type="NCBI Taxonomy" id="1582974"/>
    <lineage>
        <taxon>Eukaryota</taxon>
        <taxon>Fungi</taxon>
        <taxon>Dikarya</taxon>
        <taxon>Basidiomycota</taxon>
        <taxon>Agaricomycotina</taxon>
        <taxon>Agaricomycetes</taxon>
        <taxon>Cantharellales</taxon>
        <taxon>Ceratobasidiaceae</taxon>
        <taxon>Ceratobasidium</taxon>
    </lineage>
</organism>
<dbReference type="PANTHER" id="PTHR31836:SF28">
    <property type="entry name" value="SRCR DOMAIN-CONTAINING PROTEIN-RELATED"/>
    <property type="match status" value="1"/>
</dbReference>
<proteinExistence type="predicted"/>
<evidence type="ECO:0008006" key="5">
    <source>
        <dbReference type="Google" id="ProtNLM"/>
    </source>
</evidence>
<sequence>MMFNKVVAAVATFVGASSMLVAGLPANITESAVATRAINPAGTHTGQSTLAWAPAAGGTNDEWVAAISHELYDNYPGYAGGNPNNNPVCGRTASITYGGKTITVGIVDRCEGCALWDVDLSPSAFQQFAPLASGRLYGATWHFN</sequence>